<evidence type="ECO:0000256" key="2">
    <source>
        <dbReference type="ARBA" id="ARBA00006916"/>
    </source>
</evidence>
<gene>
    <name evidence="8" type="ORF">CSSPJE1EN2_LOCUS7005</name>
</gene>
<keyword evidence="9" id="KW-1185">Reference proteome</keyword>
<evidence type="ECO:0000313" key="9">
    <source>
        <dbReference type="Proteomes" id="UP001497522"/>
    </source>
</evidence>
<dbReference type="PANTHER" id="PTHR33911">
    <property type="entry name" value="RRNA-PROCESSING PROTEIN EFG1"/>
    <property type="match status" value="1"/>
</dbReference>
<evidence type="ECO:0000256" key="4">
    <source>
        <dbReference type="ARBA" id="ARBA00019827"/>
    </source>
</evidence>
<dbReference type="Pfam" id="PF10153">
    <property type="entry name" value="Efg1"/>
    <property type="match status" value="1"/>
</dbReference>
<name>A0ABP1AN72_9BRYO</name>
<evidence type="ECO:0000256" key="7">
    <source>
        <dbReference type="ARBA" id="ARBA00023242"/>
    </source>
</evidence>
<dbReference type="InterPro" id="IPR019310">
    <property type="entry name" value="Efg1"/>
</dbReference>
<evidence type="ECO:0000313" key="8">
    <source>
        <dbReference type="EMBL" id="CAK9864010.1"/>
    </source>
</evidence>
<dbReference type="Proteomes" id="UP001497522">
    <property type="component" value="Chromosome 14"/>
</dbReference>
<keyword evidence="5" id="KW-0698">rRNA processing</keyword>
<proteinExistence type="inferred from homology"/>
<evidence type="ECO:0000256" key="5">
    <source>
        <dbReference type="ARBA" id="ARBA00022552"/>
    </source>
</evidence>
<evidence type="ECO:0000256" key="6">
    <source>
        <dbReference type="ARBA" id="ARBA00023054"/>
    </source>
</evidence>
<dbReference type="EMBL" id="OZ023715">
    <property type="protein sequence ID" value="CAK9864010.1"/>
    <property type="molecule type" value="Genomic_DNA"/>
</dbReference>
<reference evidence="8" key="1">
    <citation type="submission" date="2024-03" db="EMBL/GenBank/DDBJ databases">
        <authorList>
            <consortium name="ELIXIR-Norway"/>
            <consortium name="Elixir Norway"/>
        </authorList>
    </citation>
    <scope>NUCLEOTIDE SEQUENCE</scope>
</reference>
<accession>A0ABP1AN72</accession>
<dbReference type="InterPro" id="IPR050786">
    <property type="entry name" value="EFG1_rRNA-proc"/>
</dbReference>
<protein>
    <recommendedName>
        <fullName evidence="3">rRNA-processing protein EFG1</fullName>
    </recommendedName>
    <alternativeName>
        <fullName evidence="4">rRNA-processing protein efg1</fullName>
    </alternativeName>
</protein>
<comment type="subcellular location">
    <subcellularLocation>
        <location evidence="1">Nucleus</location>
        <location evidence="1">Nucleolus</location>
    </subcellularLocation>
</comment>
<evidence type="ECO:0000256" key="3">
    <source>
        <dbReference type="ARBA" id="ARBA00018689"/>
    </source>
</evidence>
<organism evidence="8 9">
    <name type="scientific">Sphagnum jensenii</name>
    <dbReference type="NCBI Taxonomy" id="128206"/>
    <lineage>
        <taxon>Eukaryota</taxon>
        <taxon>Viridiplantae</taxon>
        <taxon>Streptophyta</taxon>
        <taxon>Embryophyta</taxon>
        <taxon>Bryophyta</taxon>
        <taxon>Sphagnophytina</taxon>
        <taxon>Sphagnopsida</taxon>
        <taxon>Sphagnales</taxon>
        <taxon>Sphagnaceae</taxon>
        <taxon>Sphagnum</taxon>
    </lineage>
</organism>
<sequence length="206" mass="23960">MQQSCMQKEMPFGELAEWIYYTRLGLSLKILIAEYDEHFCWSGSLIQAASVCPPYTLESTSQLKGQSKNRLQYIHCFEQLREIAACGEGQDRITHVLYLTGNTSRGKGCITDKLEELKQQSCIHSRSELEHKGVLQYCKVKSFERWKIEHSIWWLKEQKRASDDNPQWLADLTEQLTQLKEDLEYVRVLVVSICTLNLKRTAHVSE</sequence>
<keyword evidence="7" id="KW-0539">Nucleus</keyword>
<keyword evidence="6" id="KW-0175">Coiled coil</keyword>
<dbReference type="PANTHER" id="PTHR33911:SF1">
    <property type="entry name" value="RRNA-PROCESSING PROTEIN EFG1"/>
    <property type="match status" value="1"/>
</dbReference>
<comment type="similarity">
    <text evidence="2">Belongs to the EFG1 family.</text>
</comment>
<evidence type="ECO:0000256" key="1">
    <source>
        <dbReference type="ARBA" id="ARBA00004604"/>
    </source>
</evidence>